<dbReference type="SUPFAM" id="SSF49899">
    <property type="entry name" value="Concanavalin A-like lectins/glucanases"/>
    <property type="match status" value="1"/>
</dbReference>
<name>A0A2U1N1X5_ARTAN</name>
<dbReference type="Proteomes" id="UP000245207">
    <property type="component" value="Unassembled WGS sequence"/>
</dbReference>
<proteinExistence type="predicted"/>
<feature type="domain" description="GH16" evidence="3">
    <location>
        <begin position="99"/>
        <end position="151"/>
    </location>
</feature>
<dbReference type="AlphaFoldDB" id="A0A2U1N1X5"/>
<dbReference type="GO" id="GO:0004553">
    <property type="term" value="F:hydrolase activity, hydrolyzing O-glycosyl compounds"/>
    <property type="evidence" value="ECO:0007669"/>
    <property type="project" value="InterPro"/>
</dbReference>
<protein>
    <submittedName>
        <fullName evidence="4">Putative xyloglucan endotransglucosylase/hydrolase protein 25</fullName>
    </submittedName>
</protein>
<evidence type="ECO:0000256" key="2">
    <source>
        <dbReference type="ARBA" id="ARBA00023295"/>
    </source>
</evidence>
<dbReference type="STRING" id="35608.A0A2U1N1X5"/>
<keyword evidence="5" id="KW-1185">Reference proteome</keyword>
<evidence type="ECO:0000313" key="5">
    <source>
        <dbReference type="Proteomes" id="UP000245207"/>
    </source>
</evidence>
<dbReference type="InterPro" id="IPR000757">
    <property type="entry name" value="Beta-glucanase-like"/>
</dbReference>
<dbReference type="PANTHER" id="PTHR31062">
    <property type="entry name" value="XYLOGLUCAN ENDOTRANSGLUCOSYLASE/HYDROLASE PROTEIN 8-RELATED"/>
    <property type="match status" value="1"/>
</dbReference>
<dbReference type="OrthoDB" id="10516708at2759"/>
<gene>
    <name evidence="4" type="ORF">CTI12_AA317780</name>
</gene>
<keyword evidence="2" id="KW-0326">Glycosidase</keyword>
<dbReference type="EMBL" id="PKPP01003818">
    <property type="protein sequence ID" value="PWA67520.1"/>
    <property type="molecule type" value="Genomic_DNA"/>
</dbReference>
<evidence type="ECO:0000256" key="1">
    <source>
        <dbReference type="ARBA" id="ARBA00022801"/>
    </source>
</evidence>
<dbReference type="Pfam" id="PF00722">
    <property type="entry name" value="Glyco_hydro_16"/>
    <property type="match status" value="1"/>
</dbReference>
<keyword evidence="1 4" id="KW-0378">Hydrolase</keyword>
<sequence length="212" mass="24465">MRQRDMLGKDNMFGCINITITTTLNQWVCDQHRLQGYRPQTFLDPMALARTASPLYYFFRPLFSFYTRRGPRRYQATAYVRSPISYNFEPRIITNGTFDRSFEITWGDDRAKILGDGESLMLSLDKRSGSGFQCKHEYLFGKIDMQLKLVNRGVHSHPGLLHSPKPQNRHLAEALGVEGVSLLVYPRLIGNGKPGECYQLPLLPRWKAYELD</sequence>
<dbReference type="GO" id="GO:0005975">
    <property type="term" value="P:carbohydrate metabolic process"/>
    <property type="evidence" value="ECO:0007669"/>
    <property type="project" value="InterPro"/>
</dbReference>
<dbReference type="Gene3D" id="2.60.120.200">
    <property type="match status" value="1"/>
</dbReference>
<reference evidence="4 5" key="1">
    <citation type="journal article" date="2018" name="Mol. Plant">
        <title>The genome of Artemisia annua provides insight into the evolution of Asteraceae family and artemisinin biosynthesis.</title>
        <authorList>
            <person name="Shen Q."/>
            <person name="Zhang L."/>
            <person name="Liao Z."/>
            <person name="Wang S."/>
            <person name="Yan T."/>
            <person name="Shi P."/>
            <person name="Liu M."/>
            <person name="Fu X."/>
            <person name="Pan Q."/>
            <person name="Wang Y."/>
            <person name="Lv Z."/>
            <person name="Lu X."/>
            <person name="Zhang F."/>
            <person name="Jiang W."/>
            <person name="Ma Y."/>
            <person name="Chen M."/>
            <person name="Hao X."/>
            <person name="Li L."/>
            <person name="Tang Y."/>
            <person name="Lv G."/>
            <person name="Zhou Y."/>
            <person name="Sun X."/>
            <person name="Brodelius P.E."/>
            <person name="Rose J.K.C."/>
            <person name="Tang K."/>
        </authorList>
    </citation>
    <scope>NUCLEOTIDE SEQUENCE [LARGE SCALE GENOMIC DNA]</scope>
    <source>
        <strain evidence="5">cv. Huhao1</strain>
        <tissue evidence="4">Leaf</tissue>
    </source>
</reference>
<dbReference type="InterPro" id="IPR013320">
    <property type="entry name" value="ConA-like_dom_sf"/>
</dbReference>
<organism evidence="4 5">
    <name type="scientific">Artemisia annua</name>
    <name type="common">Sweet wormwood</name>
    <dbReference type="NCBI Taxonomy" id="35608"/>
    <lineage>
        <taxon>Eukaryota</taxon>
        <taxon>Viridiplantae</taxon>
        <taxon>Streptophyta</taxon>
        <taxon>Embryophyta</taxon>
        <taxon>Tracheophyta</taxon>
        <taxon>Spermatophyta</taxon>
        <taxon>Magnoliopsida</taxon>
        <taxon>eudicotyledons</taxon>
        <taxon>Gunneridae</taxon>
        <taxon>Pentapetalae</taxon>
        <taxon>asterids</taxon>
        <taxon>campanulids</taxon>
        <taxon>Asterales</taxon>
        <taxon>Asteraceae</taxon>
        <taxon>Asteroideae</taxon>
        <taxon>Anthemideae</taxon>
        <taxon>Artemisiinae</taxon>
        <taxon>Artemisia</taxon>
    </lineage>
</organism>
<accession>A0A2U1N1X5</accession>
<evidence type="ECO:0000313" key="4">
    <source>
        <dbReference type="EMBL" id="PWA67520.1"/>
    </source>
</evidence>
<comment type="caution">
    <text evidence="4">The sequence shown here is derived from an EMBL/GenBank/DDBJ whole genome shotgun (WGS) entry which is preliminary data.</text>
</comment>
<evidence type="ECO:0000259" key="3">
    <source>
        <dbReference type="Pfam" id="PF00722"/>
    </source>
</evidence>
<dbReference type="InterPro" id="IPR044791">
    <property type="entry name" value="Beta-glucanase/XTH"/>
</dbReference>